<sequence length="165" mass="18064">MISTAAKQLKVLPKPLSSPAKWQLTGSIKQRVELNGSDYLKYTHIHIHAAMELNGSDYLKYVVVLVPYTHIHIHAAVELNGSDYLKSSACIKLTAEEDEMPNGQSLVADSAILQQAAYSKIVEGICSMLLTEIGDMPQIHLRCSDMVVVVGSWTLLVSSDIGCPR</sequence>
<dbReference type="AlphaFoldDB" id="A0A978VST9"/>
<comment type="caution">
    <text evidence="1">The sequence shown here is derived from an EMBL/GenBank/DDBJ whole genome shotgun (WGS) entry which is preliminary data.</text>
</comment>
<reference evidence="1" key="1">
    <citation type="journal article" date="2021" name="Front. Plant Sci.">
        <title>Chromosome-Scale Genome Assembly for Chinese Sour Jujube and Insights Into Its Genome Evolution and Domestication Signature.</title>
        <authorList>
            <person name="Shen L.-Y."/>
            <person name="Luo H."/>
            <person name="Wang X.-L."/>
            <person name="Wang X.-M."/>
            <person name="Qiu X.-J."/>
            <person name="Liu H."/>
            <person name="Zhou S.-S."/>
            <person name="Jia K.-H."/>
            <person name="Nie S."/>
            <person name="Bao Y.-T."/>
            <person name="Zhang R.-G."/>
            <person name="Yun Q.-Z."/>
            <person name="Chai Y.-H."/>
            <person name="Lu J.-Y."/>
            <person name="Li Y."/>
            <person name="Zhao S.-W."/>
            <person name="Mao J.-F."/>
            <person name="Jia S.-G."/>
            <person name="Mao Y.-M."/>
        </authorList>
    </citation>
    <scope>NUCLEOTIDE SEQUENCE</scope>
    <source>
        <strain evidence="1">AT0</strain>
        <tissue evidence="1">Leaf</tissue>
    </source>
</reference>
<evidence type="ECO:0000313" key="2">
    <source>
        <dbReference type="Proteomes" id="UP000813462"/>
    </source>
</evidence>
<accession>A0A978VST9</accession>
<dbReference type="Proteomes" id="UP000813462">
    <property type="component" value="Unassembled WGS sequence"/>
</dbReference>
<name>A0A978VST9_ZIZJJ</name>
<organism evidence="1 2">
    <name type="scientific">Ziziphus jujuba var. spinosa</name>
    <dbReference type="NCBI Taxonomy" id="714518"/>
    <lineage>
        <taxon>Eukaryota</taxon>
        <taxon>Viridiplantae</taxon>
        <taxon>Streptophyta</taxon>
        <taxon>Embryophyta</taxon>
        <taxon>Tracheophyta</taxon>
        <taxon>Spermatophyta</taxon>
        <taxon>Magnoliopsida</taxon>
        <taxon>eudicotyledons</taxon>
        <taxon>Gunneridae</taxon>
        <taxon>Pentapetalae</taxon>
        <taxon>rosids</taxon>
        <taxon>fabids</taxon>
        <taxon>Rosales</taxon>
        <taxon>Rhamnaceae</taxon>
        <taxon>Paliureae</taxon>
        <taxon>Ziziphus</taxon>
    </lineage>
</organism>
<dbReference type="EMBL" id="JAEACU010000002">
    <property type="protein sequence ID" value="KAH7541884.1"/>
    <property type="molecule type" value="Genomic_DNA"/>
</dbReference>
<evidence type="ECO:0000313" key="1">
    <source>
        <dbReference type="EMBL" id="KAH7541884.1"/>
    </source>
</evidence>
<proteinExistence type="predicted"/>
<gene>
    <name evidence="1" type="ORF">FEM48_Zijuj02G0014700</name>
</gene>
<protein>
    <submittedName>
        <fullName evidence="1">Uncharacterized protein</fullName>
    </submittedName>
</protein>